<dbReference type="PROSITE" id="PS50023">
    <property type="entry name" value="LIM_DOMAIN_2"/>
    <property type="match status" value="1"/>
</dbReference>
<keyword evidence="4 5" id="KW-0440">LIM domain</keyword>
<evidence type="ECO:0000313" key="7">
    <source>
        <dbReference type="EMBL" id="KAK3924983.1"/>
    </source>
</evidence>
<name>A0AAE1HPL0_9NEOP</name>
<evidence type="ECO:0000256" key="5">
    <source>
        <dbReference type="PROSITE-ProRule" id="PRU00125"/>
    </source>
</evidence>
<evidence type="ECO:0000259" key="6">
    <source>
        <dbReference type="PROSITE" id="PS50023"/>
    </source>
</evidence>
<dbReference type="GO" id="GO:0005634">
    <property type="term" value="C:nucleus"/>
    <property type="evidence" value="ECO:0007669"/>
    <property type="project" value="UniProtKB-SubCell"/>
</dbReference>
<dbReference type="EMBL" id="JAHWGI010001208">
    <property type="protein sequence ID" value="KAK3924983.1"/>
    <property type="molecule type" value="Genomic_DNA"/>
</dbReference>
<dbReference type="FunFam" id="2.10.110.10:FF:000034">
    <property type="entry name" value="Insulin gene enhancer protein ISL"/>
    <property type="match status" value="1"/>
</dbReference>
<dbReference type="PROSITE" id="PS00478">
    <property type="entry name" value="LIM_DOMAIN_1"/>
    <property type="match status" value="1"/>
</dbReference>
<keyword evidence="8" id="KW-1185">Reference proteome</keyword>
<dbReference type="GO" id="GO:0007409">
    <property type="term" value="P:axonogenesis"/>
    <property type="evidence" value="ECO:0007669"/>
    <property type="project" value="TreeGrafter"/>
</dbReference>
<evidence type="ECO:0000256" key="2">
    <source>
        <dbReference type="ARBA" id="ARBA00022723"/>
    </source>
</evidence>
<dbReference type="Gene3D" id="2.10.110.10">
    <property type="entry name" value="Cysteine Rich Protein"/>
    <property type="match status" value="1"/>
</dbReference>
<dbReference type="GO" id="GO:0045944">
    <property type="term" value="P:positive regulation of transcription by RNA polymerase II"/>
    <property type="evidence" value="ECO:0007669"/>
    <property type="project" value="InterPro"/>
</dbReference>
<dbReference type="SMART" id="SM00132">
    <property type="entry name" value="LIM"/>
    <property type="match status" value="1"/>
</dbReference>
<keyword evidence="2 5" id="KW-0479">Metal-binding</keyword>
<reference evidence="7" key="2">
    <citation type="journal article" date="2023" name="BMC Genomics">
        <title>Pest status, molecular evolution, and epigenetic factors derived from the genome assembly of Frankliniella fusca, a thysanopteran phytovirus vector.</title>
        <authorList>
            <person name="Catto M.A."/>
            <person name="Labadie P.E."/>
            <person name="Jacobson A.L."/>
            <person name="Kennedy G.G."/>
            <person name="Srinivasan R."/>
            <person name="Hunt B.G."/>
        </authorList>
    </citation>
    <scope>NUCLEOTIDE SEQUENCE</scope>
    <source>
        <strain evidence="7">PL_HMW_Pooled</strain>
    </source>
</reference>
<proteinExistence type="predicted"/>
<dbReference type="GO" id="GO:0000981">
    <property type="term" value="F:DNA-binding transcription factor activity, RNA polymerase II-specific"/>
    <property type="evidence" value="ECO:0007669"/>
    <property type="project" value="InterPro"/>
</dbReference>
<evidence type="ECO:0000313" key="8">
    <source>
        <dbReference type="Proteomes" id="UP001219518"/>
    </source>
</evidence>
<comment type="subcellular location">
    <subcellularLocation>
        <location evidence="1">Nucleus</location>
    </subcellularLocation>
</comment>
<sequence length="118" mass="13337">MCIDTLSHWRHWLNCIVTSPLQTPYVLLRAVLLTLCFSFVPDKRRMSLCVGCGAGIHDQYIMRVAPDLEWHAACLRCSECQAFLDESHTCFVRDGKTYCKRDYVRVVVEGAVVAAVVG</sequence>
<organism evidence="7 8">
    <name type="scientific">Frankliniella fusca</name>
    <dbReference type="NCBI Taxonomy" id="407009"/>
    <lineage>
        <taxon>Eukaryota</taxon>
        <taxon>Metazoa</taxon>
        <taxon>Ecdysozoa</taxon>
        <taxon>Arthropoda</taxon>
        <taxon>Hexapoda</taxon>
        <taxon>Insecta</taxon>
        <taxon>Pterygota</taxon>
        <taxon>Neoptera</taxon>
        <taxon>Paraneoptera</taxon>
        <taxon>Thysanoptera</taxon>
        <taxon>Terebrantia</taxon>
        <taxon>Thripoidea</taxon>
        <taxon>Thripidae</taxon>
        <taxon>Frankliniella</taxon>
    </lineage>
</organism>
<dbReference type="InterPro" id="IPR047169">
    <property type="entry name" value="ISL1/2-like"/>
</dbReference>
<dbReference type="PANTHER" id="PTHR24204">
    <property type="entry name" value="INSULIN GENE ENHANCER PROTEIN"/>
    <property type="match status" value="1"/>
</dbReference>
<feature type="domain" description="LIM zinc-binding" evidence="6">
    <location>
        <begin position="47"/>
        <end position="109"/>
    </location>
</feature>
<comment type="caution">
    <text evidence="7">The sequence shown here is derived from an EMBL/GenBank/DDBJ whole genome shotgun (WGS) entry which is preliminary data.</text>
</comment>
<accession>A0AAE1HPL0</accession>
<reference evidence="7" key="1">
    <citation type="submission" date="2021-07" db="EMBL/GenBank/DDBJ databases">
        <authorList>
            <person name="Catto M.A."/>
            <person name="Jacobson A."/>
            <person name="Kennedy G."/>
            <person name="Labadie P."/>
            <person name="Hunt B.G."/>
            <person name="Srinivasan R."/>
        </authorList>
    </citation>
    <scope>NUCLEOTIDE SEQUENCE</scope>
    <source>
        <strain evidence="7">PL_HMW_Pooled</strain>
        <tissue evidence="7">Head</tissue>
    </source>
</reference>
<dbReference type="InterPro" id="IPR001781">
    <property type="entry name" value="Znf_LIM"/>
</dbReference>
<evidence type="ECO:0000256" key="1">
    <source>
        <dbReference type="ARBA" id="ARBA00004123"/>
    </source>
</evidence>
<dbReference type="SUPFAM" id="SSF57716">
    <property type="entry name" value="Glucocorticoid receptor-like (DNA-binding domain)"/>
    <property type="match status" value="2"/>
</dbReference>
<gene>
    <name evidence="7" type="ORF">KUF71_013256</name>
</gene>
<dbReference type="Proteomes" id="UP001219518">
    <property type="component" value="Unassembled WGS sequence"/>
</dbReference>
<evidence type="ECO:0000256" key="3">
    <source>
        <dbReference type="ARBA" id="ARBA00022833"/>
    </source>
</evidence>
<evidence type="ECO:0000256" key="4">
    <source>
        <dbReference type="ARBA" id="ARBA00023038"/>
    </source>
</evidence>
<dbReference type="PANTHER" id="PTHR24204:SF8">
    <property type="entry name" value="TAILUP, ISOFORM A"/>
    <property type="match status" value="1"/>
</dbReference>
<protein>
    <submittedName>
        <fullName evidence="7">Insulin gene enhancer protein ISL-1</fullName>
    </submittedName>
</protein>
<keyword evidence="3 5" id="KW-0862">Zinc</keyword>
<dbReference type="GO" id="GO:0046872">
    <property type="term" value="F:metal ion binding"/>
    <property type="evidence" value="ECO:0007669"/>
    <property type="project" value="UniProtKB-KW"/>
</dbReference>
<dbReference type="InterPro" id="IPR047244">
    <property type="entry name" value="ISL1/2-like_LIM1"/>
</dbReference>
<dbReference type="GO" id="GO:0048665">
    <property type="term" value="P:neuron fate specification"/>
    <property type="evidence" value="ECO:0007669"/>
    <property type="project" value="InterPro"/>
</dbReference>
<dbReference type="AlphaFoldDB" id="A0AAE1HPL0"/>
<dbReference type="Pfam" id="PF00412">
    <property type="entry name" value="LIM"/>
    <property type="match status" value="1"/>
</dbReference>
<dbReference type="CDD" id="cd09366">
    <property type="entry name" value="LIM1_Isl"/>
    <property type="match status" value="1"/>
</dbReference>